<accession>A0AAD2Q3H8</accession>
<feature type="domain" description="O-methyltransferase C-terminal" evidence="4">
    <location>
        <begin position="240"/>
        <end position="419"/>
    </location>
</feature>
<evidence type="ECO:0000256" key="3">
    <source>
        <dbReference type="ARBA" id="ARBA00022691"/>
    </source>
</evidence>
<keyword evidence="3" id="KW-0949">S-adenosyl-L-methionine</keyword>
<dbReference type="AlphaFoldDB" id="A0AAD2Q3H8"/>
<dbReference type="GO" id="GO:0008171">
    <property type="term" value="F:O-methyltransferase activity"/>
    <property type="evidence" value="ECO:0007669"/>
    <property type="project" value="InterPro"/>
</dbReference>
<protein>
    <recommendedName>
        <fullName evidence="4">O-methyltransferase C-terminal domain-containing protein</fullName>
    </recommendedName>
</protein>
<dbReference type="PANTHER" id="PTHR43712">
    <property type="entry name" value="PUTATIVE (AFU_ORTHOLOGUE AFUA_4G14580)-RELATED"/>
    <property type="match status" value="1"/>
</dbReference>
<dbReference type="InterPro" id="IPR016461">
    <property type="entry name" value="COMT-like"/>
</dbReference>
<dbReference type="PROSITE" id="PS51683">
    <property type="entry name" value="SAM_OMT_II"/>
    <property type="match status" value="1"/>
</dbReference>
<evidence type="ECO:0000313" key="5">
    <source>
        <dbReference type="EMBL" id="CAK5272051.1"/>
    </source>
</evidence>
<keyword evidence="2" id="KW-0808">Transferase</keyword>
<comment type="caution">
    <text evidence="5">The sequence shown here is derived from an EMBL/GenBank/DDBJ whole genome shotgun (WGS) entry which is preliminary data.</text>
</comment>
<keyword evidence="1" id="KW-0489">Methyltransferase</keyword>
<dbReference type="SUPFAM" id="SSF53335">
    <property type="entry name" value="S-adenosyl-L-methionine-dependent methyltransferases"/>
    <property type="match status" value="1"/>
</dbReference>
<dbReference type="Gene3D" id="3.40.50.150">
    <property type="entry name" value="Vaccinia Virus protein VP39"/>
    <property type="match status" value="1"/>
</dbReference>
<dbReference type="GO" id="GO:0032259">
    <property type="term" value="P:methylation"/>
    <property type="evidence" value="ECO:0007669"/>
    <property type="project" value="UniProtKB-KW"/>
</dbReference>
<dbReference type="EMBL" id="CAVNYO010000181">
    <property type="protein sequence ID" value="CAK5272051.1"/>
    <property type="molecule type" value="Genomic_DNA"/>
</dbReference>
<evidence type="ECO:0000313" key="6">
    <source>
        <dbReference type="Proteomes" id="UP001295794"/>
    </source>
</evidence>
<dbReference type="InterPro" id="IPR029063">
    <property type="entry name" value="SAM-dependent_MTases_sf"/>
</dbReference>
<evidence type="ECO:0000259" key="4">
    <source>
        <dbReference type="Pfam" id="PF00891"/>
    </source>
</evidence>
<dbReference type="SUPFAM" id="SSF46785">
    <property type="entry name" value="Winged helix' DNA-binding domain"/>
    <property type="match status" value="1"/>
</dbReference>
<proteinExistence type="predicted"/>
<name>A0AAD2Q3H8_9AGAR</name>
<dbReference type="PANTHER" id="PTHR43712:SF2">
    <property type="entry name" value="O-METHYLTRANSFERASE CICE"/>
    <property type="match status" value="1"/>
</dbReference>
<keyword evidence="6" id="KW-1185">Reference proteome</keyword>
<dbReference type="Gene3D" id="1.10.10.10">
    <property type="entry name" value="Winged helix-like DNA-binding domain superfamily/Winged helix DNA-binding domain"/>
    <property type="match status" value="1"/>
</dbReference>
<sequence>MAAAASNRDTNPDSNGTVSALLSLIAASAHTLEAGYRTHPAFGGCVPSLDDPTPPRTSDVDAAGQCFSPAMTAAVQALEGACAQLCATLARPNHTLLNQFFLTALEPSCLRVALVFKIPDILRDAGPRGMHVTQIGQRCGADPSKLGRALRLLAAKHCFREGRSVSSLSTSLPWLNEGGYETVERDVFANNRLSVRLLESDPMHCLGIHMTGDTTRAAAELADTMADPACAHSELAVHSAWNRATGQPLPMFDYWAQTPGMQDHGERFGIGMLGWGTTVEAATVVSAYPWLACAPNPTVCDLGGGVGAMSILLARAYPKLRIMLQDLPDRMVQARDVVWPSECPEALEQGRVEFRAVDFLVEPPVPGCDVYYMKNILHAFSTAHCLIILQGIKKVMKPGSRVLIHEYILQTGSTKSSANTTQGNELTRAPEPLLPNYGQGRIRQYYLDVSLMVLLNGKERTLDDYVQLGAQAGLRFSRVWEFGDLSGVELTL</sequence>
<dbReference type="Pfam" id="PF00891">
    <property type="entry name" value="Methyltransf_2"/>
    <property type="match status" value="1"/>
</dbReference>
<reference evidence="5" key="1">
    <citation type="submission" date="2023-11" db="EMBL/GenBank/DDBJ databases">
        <authorList>
            <person name="De Vega J J."/>
            <person name="De Vega J J."/>
        </authorList>
    </citation>
    <scope>NUCLEOTIDE SEQUENCE</scope>
</reference>
<dbReference type="InterPro" id="IPR001077">
    <property type="entry name" value="COMT_C"/>
</dbReference>
<dbReference type="Proteomes" id="UP001295794">
    <property type="component" value="Unassembled WGS sequence"/>
</dbReference>
<evidence type="ECO:0000256" key="2">
    <source>
        <dbReference type="ARBA" id="ARBA00022679"/>
    </source>
</evidence>
<dbReference type="CDD" id="cd02440">
    <property type="entry name" value="AdoMet_MTases"/>
    <property type="match status" value="1"/>
</dbReference>
<gene>
    <name evidence="5" type="ORF">MYCIT1_LOCUS17576</name>
</gene>
<dbReference type="InterPro" id="IPR036388">
    <property type="entry name" value="WH-like_DNA-bd_sf"/>
</dbReference>
<evidence type="ECO:0000256" key="1">
    <source>
        <dbReference type="ARBA" id="ARBA00022603"/>
    </source>
</evidence>
<dbReference type="InterPro" id="IPR036390">
    <property type="entry name" value="WH_DNA-bd_sf"/>
</dbReference>
<organism evidence="5 6">
    <name type="scientific">Mycena citricolor</name>
    <dbReference type="NCBI Taxonomy" id="2018698"/>
    <lineage>
        <taxon>Eukaryota</taxon>
        <taxon>Fungi</taxon>
        <taxon>Dikarya</taxon>
        <taxon>Basidiomycota</taxon>
        <taxon>Agaricomycotina</taxon>
        <taxon>Agaricomycetes</taxon>
        <taxon>Agaricomycetidae</taxon>
        <taxon>Agaricales</taxon>
        <taxon>Marasmiineae</taxon>
        <taxon>Mycenaceae</taxon>
        <taxon>Mycena</taxon>
    </lineage>
</organism>